<dbReference type="Pfam" id="PF12895">
    <property type="entry name" value="ANAPC3"/>
    <property type="match status" value="1"/>
</dbReference>
<evidence type="ECO:0000256" key="2">
    <source>
        <dbReference type="ARBA" id="ARBA00007834"/>
    </source>
</evidence>
<dbReference type="PANTHER" id="PTHR14781:SF0">
    <property type="entry name" value="INTRAFLAGELLAR TRANSPORT PROTEIN 56"/>
    <property type="match status" value="1"/>
</dbReference>
<evidence type="ECO:0000256" key="5">
    <source>
        <dbReference type="ARBA" id="ARBA00023273"/>
    </source>
</evidence>
<dbReference type="GO" id="GO:0035720">
    <property type="term" value="P:intraciliary anterograde transport"/>
    <property type="evidence" value="ECO:0007669"/>
    <property type="project" value="TreeGrafter"/>
</dbReference>
<keyword evidence="3" id="KW-0677">Repeat</keyword>
<gene>
    <name evidence="7" type="ORF">AXG93_960s1170</name>
</gene>
<dbReference type="PANTHER" id="PTHR14781">
    <property type="entry name" value="INTRAFLAGELLAR TRANSPORT PROTEIN 56"/>
    <property type="match status" value="1"/>
</dbReference>
<dbReference type="GO" id="GO:0035735">
    <property type="term" value="P:intraciliary transport involved in cilium assembly"/>
    <property type="evidence" value="ECO:0007669"/>
    <property type="project" value="TreeGrafter"/>
</dbReference>
<dbReference type="AlphaFoldDB" id="A0A176VGQ4"/>
<evidence type="ECO:0000256" key="1">
    <source>
        <dbReference type="ARBA" id="ARBA00004138"/>
    </source>
</evidence>
<dbReference type="SUPFAM" id="SSF48452">
    <property type="entry name" value="TPR-like"/>
    <property type="match status" value="2"/>
</dbReference>
<comment type="similarity">
    <text evidence="2">Belongs to the IFT56 family.</text>
</comment>
<evidence type="ECO:0008006" key="9">
    <source>
        <dbReference type="Google" id="ProtNLM"/>
    </source>
</evidence>
<keyword evidence="4" id="KW-0802">TPR repeat</keyword>
<name>A0A176VGQ4_MARPO</name>
<feature type="region of interest" description="Disordered" evidence="6">
    <location>
        <begin position="1"/>
        <end position="26"/>
    </location>
</feature>
<comment type="subcellular location">
    <subcellularLocation>
        <location evidence="1">Cell projection</location>
        <location evidence="1">Cilium</location>
    </subcellularLocation>
</comment>
<sequence>MILSKARPSVSSQGERARSSHGQRKPQVSALNRCLELRDYTGAIVLLQFKRHEANLPHKMTLEWLAYCHFHHGEHDKALDVYRELLESPNADNVFHNYAAACLFYMGLYQEAQEEALKGPESPLQTRILFHCAHRLNDEEKLMNVHDKLGDQTEDMLSLASIHYLRGHYQEATDIYKQHLSENRDWLALNVYIALCYYNLDYHDVSLEVLTNYLQVCPDSALAMNLKACNNFKLFNGKAAEADMKALENACGGQVENDLVRHNQVVFRNGEGALQVFPPLVGILPEARLNLAIYYLRNNQAKQAYEMLKSMDPSSPQEYILKAVTLAMYGQEAELGEVTKQAHQLFQLVGTSASECDSIPGRQCMASCFFLLKQYDDTIIYLKSIKSYCVNQDEFNWNYGIAKAANGEFQDAEESLQAICSDSYRSSYSYKAWLSHCYIMNDKARLAWEQYVQFEGSDDSFSLLVLIANECYKTGQYLYAAKAFDVLERIDDCTDYWDAKRGACIGVFQNIIVGKEPNEHLGEVVGILRNSNHPQVEYILRVMQKWAKDNGVIPF</sequence>
<dbReference type="InterPro" id="IPR011990">
    <property type="entry name" value="TPR-like_helical_dom_sf"/>
</dbReference>
<keyword evidence="8" id="KW-1185">Reference proteome</keyword>
<evidence type="ECO:0000313" key="8">
    <source>
        <dbReference type="Proteomes" id="UP000077202"/>
    </source>
</evidence>
<protein>
    <recommendedName>
        <fullName evidence="9">Intraflagellar transport protein 56</fullName>
    </recommendedName>
</protein>
<dbReference type="GO" id="GO:0097546">
    <property type="term" value="C:ciliary base"/>
    <property type="evidence" value="ECO:0007669"/>
    <property type="project" value="TreeGrafter"/>
</dbReference>
<dbReference type="EMBL" id="LVLJ01003829">
    <property type="protein sequence ID" value="OAE19562.1"/>
    <property type="molecule type" value="Genomic_DNA"/>
</dbReference>
<dbReference type="Proteomes" id="UP000077202">
    <property type="component" value="Unassembled WGS sequence"/>
</dbReference>
<reference evidence="7" key="1">
    <citation type="submission" date="2016-03" db="EMBL/GenBank/DDBJ databases">
        <title>Mechanisms controlling the formation of the plant cell surface in tip-growing cells are functionally conserved among land plants.</title>
        <authorList>
            <person name="Honkanen S."/>
            <person name="Jones V.A."/>
            <person name="Morieri G."/>
            <person name="Champion C."/>
            <person name="Hetherington A.J."/>
            <person name="Kelly S."/>
            <person name="Saint-Marcoux D."/>
            <person name="Proust H."/>
            <person name="Prescott H."/>
            <person name="Dolan L."/>
        </authorList>
    </citation>
    <scope>NUCLEOTIDE SEQUENCE [LARGE SCALE GENOMIC DNA]</scope>
    <source>
        <tissue evidence="7">Whole gametophyte</tissue>
    </source>
</reference>
<comment type="caution">
    <text evidence="7">The sequence shown here is derived from an EMBL/GenBank/DDBJ whole genome shotgun (WGS) entry which is preliminary data.</text>
</comment>
<evidence type="ECO:0000256" key="6">
    <source>
        <dbReference type="SAM" id="MobiDB-lite"/>
    </source>
</evidence>
<evidence type="ECO:0000256" key="3">
    <source>
        <dbReference type="ARBA" id="ARBA00022737"/>
    </source>
</evidence>
<dbReference type="GO" id="GO:0120170">
    <property type="term" value="F:intraciliary transport particle B binding"/>
    <property type="evidence" value="ECO:0007669"/>
    <property type="project" value="TreeGrafter"/>
</dbReference>
<keyword evidence="5" id="KW-0966">Cell projection</keyword>
<organism evidence="7 8">
    <name type="scientific">Marchantia polymorpha subsp. ruderalis</name>
    <dbReference type="NCBI Taxonomy" id="1480154"/>
    <lineage>
        <taxon>Eukaryota</taxon>
        <taxon>Viridiplantae</taxon>
        <taxon>Streptophyta</taxon>
        <taxon>Embryophyta</taxon>
        <taxon>Marchantiophyta</taxon>
        <taxon>Marchantiopsida</taxon>
        <taxon>Marchantiidae</taxon>
        <taxon>Marchantiales</taxon>
        <taxon>Marchantiaceae</taxon>
        <taxon>Marchantia</taxon>
    </lineage>
</organism>
<proteinExistence type="inferred from homology"/>
<accession>A0A176VGQ4</accession>
<evidence type="ECO:0000313" key="7">
    <source>
        <dbReference type="EMBL" id="OAE19562.1"/>
    </source>
</evidence>
<dbReference type="InterPro" id="IPR030511">
    <property type="entry name" value="TTC26"/>
</dbReference>
<dbReference type="GO" id="GO:0036064">
    <property type="term" value="C:ciliary basal body"/>
    <property type="evidence" value="ECO:0007669"/>
    <property type="project" value="TreeGrafter"/>
</dbReference>
<dbReference type="GO" id="GO:0030992">
    <property type="term" value="C:intraciliary transport particle B"/>
    <property type="evidence" value="ECO:0007669"/>
    <property type="project" value="TreeGrafter"/>
</dbReference>
<evidence type="ECO:0000256" key="4">
    <source>
        <dbReference type="ARBA" id="ARBA00022803"/>
    </source>
</evidence>
<dbReference type="Gene3D" id="1.25.40.10">
    <property type="entry name" value="Tetratricopeptide repeat domain"/>
    <property type="match status" value="3"/>
</dbReference>